<sequence>MCDCGSTRSSPFPQLLSVQRSPPLIMERIAKCLDSVCHYVPSLLSNWILDMDYFEFEEADLYFERLLFEVPYILPDDCVLGA</sequence>
<dbReference type="WBParaSite" id="L893_g31167.t1">
    <property type="protein sequence ID" value="L893_g31167.t1"/>
    <property type="gene ID" value="L893_g31167"/>
</dbReference>
<dbReference type="Proteomes" id="UP000095287">
    <property type="component" value="Unplaced"/>
</dbReference>
<reference evidence="2" key="1">
    <citation type="submission" date="2016-11" db="UniProtKB">
        <authorList>
            <consortium name="WormBaseParasite"/>
        </authorList>
    </citation>
    <scope>IDENTIFICATION</scope>
</reference>
<dbReference type="AlphaFoldDB" id="A0A1I7ZZG1"/>
<keyword evidence="1" id="KW-1185">Reference proteome</keyword>
<evidence type="ECO:0000313" key="2">
    <source>
        <dbReference type="WBParaSite" id="L893_g31167.t1"/>
    </source>
</evidence>
<name>A0A1I7ZZG1_9BILA</name>
<evidence type="ECO:0000313" key="1">
    <source>
        <dbReference type="Proteomes" id="UP000095287"/>
    </source>
</evidence>
<accession>A0A1I7ZZG1</accession>
<organism evidence="1 2">
    <name type="scientific">Steinernema glaseri</name>
    <dbReference type="NCBI Taxonomy" id="37863"/>
    <lineage>
        <taxon>Eukaryota</taxon>
        <taxon>Metazoa</taxon>
        <taxon>Ecdysozoa</taxon>
        <taxon>Nematoda</taxon>
        <taxon>Chromadorea</taxon>
        <taxon>Rhabditida</taxon>
        <taxon>Tylenchina</taxon>
        <taxon>Panagrolaimomorpha</taxon>
        <taxon>Strongyloidoidea</taxon>
        <taxon>Steinernematidae</taxon>
        <taxon>Steinernema</taxon>
    </lineage>
</organism>
<protein>
    <submittedName>
        <fullName evidence="2">Gamma-tubulin complex component</fullName>
    </submittedName>
</protein>
<proteinExistence type="predicted"/>